<keyword evidence="1 2" id="KW-0129">CBS domain</keyword>
<evidence type="ECO:0000313" key="7">
    <source>
        <dbReference type="Proteomes" id="UP000515909"/>
    </source>
</evidence>
<dbReference type="InterPro" id="IPR000644">
    <property type="entry name" value="CBS_dom"/>
</dbReference>
<dbReference type="Proteomes" id="UP000469440">
    <property type="component" value="Unassembled WGS sequence"/>
</dbReference>
<dbReference type="InterPro" id="IPR046342">
    <property type="entry name" value="CBS_dom_sf"/>
</dbReference>
<feature type="domain" description="CBS" evidence="3">
    <location>
        <begin position="72"/>
        <end position="127"/>
    </location>
</feature>
<evidence type="ECO:0000313" key="6">
    <source>
        <dbReference type="Proteomes" id="UP000469440"/>
    </source>
</evidence>
<proteinExistence type="predicted"/>
<keyword evidence="6" id="KW-1185">Reference proteome</keyword>
<evidence type="ECO:0000313" key="4">
    <source>
        <dbReference type="EMBL" id="MVB12200.1"/>
    </source>
</evidence>
<dbReference type="EMBL" id="VWXL01000084">
    <property type="protein sequence ID" value="MVB12200.1"/>
    <property type="molecule type" value="Genomic_DNA"/>
</dbReference>
<dbReference type="PANTHER" id="PTHR43080">
    <property type="entry name" value="CBS DOMAIN-CONTAINING PROTEIN CBSX3, MITOCHONDRIAL"/>
    <property type="match status" value="1"/>
</dbReference>
<dbReference type="RefSeq" id="WP_066647106.1">
    <property type="nucleotide sequence ID" value="NZ_CP060286.1"/>
</dbReference>
<accession>A0A6N8I3M5</accession>
<dbReference type="EMBL" id="CP060286">
    <property type="protein sequence ID" value="QNK42622.1"/>
    <property type="molecule type" value="Genomic_DNA"/>
</dbReference>
<dbReference type="Pfam" id="PF00571">
    <property type="entry name" value="CBS"/>
    <property type="match status" value="2"/>
</dbReference>
<dbReference type="OrthoDB" id="9802114at2"/>
<evidence type="ECO:0000259" key="3">
    <source>
        <dbReference type="PROSITE" id="PS51371"/>
    </source>
</evidence>
<name>A0A6N8I3M5_9FIRM</name>
<evidence type="ECO:0000256" key="2">
    <source>
        <dbReference type="PROSITE-ProRule" id="PRU00703"/>
    </source>
</evidence>
<dbReference type="AlphaFoldDB" id="A0A6N8I3M5"/>
<reference evidence="4 6" key="1">
    <citation type="submission" date="2019-09" db="EMBL/GenBank/DDBJ databases">
        <title>Genome sequence of Clostridium sp. EA1.</title>
        <authorList>
            <person name="Poehlein A."/>
            <person name="Bengelsdorf F.R."/>
            <person name="Daniel R."/>
        </authorList>
    </citation>
    <scope>NUCLEOTIDE SEQUENCE [LARGE SCALE GENOMIC DNA]</scope>
    <source>
        <strain evidence="4 6">EA1</strain>
    </source>
</reference>
<gene>
    <name evidence="4" type="primary">hrp1</name>
    <name evidence="4" type="ORF">CAFE_29320</name>
    <name evidence="5" type="ORF">HCR03_12870</name>
</gene>
<dbReference type="Proteomes" id="UP000515909">
    <property type="component" value="Chromosome"/>
</dbReference>
<organism evidence="4 6">
    <name type="scientific">Caproicibacter fermentans</name>
    <dbReference type="NCBI Taxonomy" id="2576756"/>
    <lineage>
        <taxon>Bacteria</taxon>
        <taxon>Bacillati</taxon>
        <taxon>Bacillota</taxon>
        <taxon>Clostridia</taxon>
        <taxon>Eubacteriales</taxon>
        <taxon>Acutalibacteraceae</taxon>
        <taxon>Caproicibacter</taxon>
    </lineage>
</organism>
<feature type="domain" description="CBS" evidence="3">
    <location>
        <begin position="7"/>
        <end position="63"/>
    </location>
</feature>
<dbReference type="CDD" id="cd04622">
    <property type="entry name" value="CBS_pair_HRP1_like"/>
    <property type="match status" value="1"/>
</dbReference>
<dbReference type="Gene3D" id="3.10.580.10">
    <property type="entry name" value="CBS-domain"/>
    <property type="match status" value="1"/>
</dbReference>
<dbReference type="SUPFAM" id="SSF54631">
    <property type="entry name" value="CBS-domain pair"/>
    <property type="match status" value="1"/>
</dbReference>
<dbReference type="PROSITE" id="PS51371">
    <property type="entry name" value="CBS"/>
    <property type="match status" value="2"/>
</dbReference>
<dbReference type="SMART" id="SM00116">
    <property type="entry name" value="CBS"/>
    <property type="match status" value="2"/>
</dbReference>
<protein>
    <submittedName>
        <fullName evidence="5">CBS domain-containing protein</fullName>
    </submittedName>
    <submittedName>
        <fullName evidence="4">Hypoxic response protein 1</fullName>
    </submittedName>
</protein>
<evidence type="ECO:0000256" key="1">
    <source>
        <dbReference type="ARBA" id="ARBA00023122"/>
    </source>
</evidence>
<evidence type="ECO:0000313" key="5">
    <source>
        <dbReference type="EMBL" id="QNK42622.1"/>
    </source>
</evidence>
<sequence>MKVKDIMTKDVACVGSEDTVEQAAKLMKQYHVGSIPVCRQKEVIGIVTDRDITLRATAQGQDTADRKVTDVMSTHPVVGTPEMDVHEAARLMSDQQIRRLPIVDHNSLVGIVALGDISIDPSFQNSAGEALSGISQPGDSRM</sequence>
<dbReference type="PANTHER" id="PTHR43080:SF2">
    <property type="entry name" value="CBS DOMAIN-CONTAINING PROTEIN"/>
    <property type="match status" value="1"/>
</dbReference>
<reference evidence="5 7" key="2">
    <citation type="submission" date="2020-08" db="EMBL/GenBank/DDBJ databases">
        <title>The isolate Caproiciproducens sp. 7D4C2 produces n-caproate at mildly acidic conditions from hexoses: genome and rBOX comparison with related strains and chain-elongating bacteria.</title>
        <authorList>
            <person name="Esquivel-Elizondo S."/>
            <person name="Bagci C."/>
            <person name="Temovska M."/>
            <person name="Jeon B.S."/>
            <person name="Bessarab I."/>
            <person name="Williams R.B.H."/>
            <person name="Huson D.H."/>
            <person name="Angenent L.T."/>
        </authorList>
    </citation>
    <scope>NUCLEOTIDE SEQUENCE [LARGE SCALE GENOMIC DNA]</scope>
    <source>
        <strain evidence="5 7">7D4C2</strain>
    </source>
</reference>
<dbReference type="InterPro" id="IPR051257">
    <property type="entry name" value="Diverse_CBS-Domain"/>
</dbReference>
<accession>A0A7G8TG81</accession>
<dbReference type="KEGG" id="cfem:HCR03_12870"/>